<evidence type="ECO:0000313" key="9">
    <source>
        <dbReference type="Proteomes" id="UP000533080"/>
    </source>
</evidence>
<dbReference type="SUPFAM" id="SSF117892">
    <property type="entry name" value="Band 7/SPFH domain"/>
    <property type="match status" value="1"/>
</dbReference>
<dbReference type="PANTHER" id="PTHR43327">
    <property type="entry name" value="STOMATIN-LIKE PROTEIN 2, MITOCHONDRIAL"/>
    <property type="match status" value="1"/>
</dbReference>
<evidence type="ECO:0000256" key="6">
    <source>
        <dbReference type="RuleBase" id="RU364113"/>
    </source>
</evidence>
<dbReference type="GO" id="GO:0008233">
    <property type="term" value="F:peptidase activity"/>
    <property type="evidence" value="ECO:0007669"/>
    <property type="project" value="UniProtKB-KW"/>
</dbReference>
<comment type="subcellular location">
    <subcellularLocation>
        <location evidence="1">Membrane</location>
        <topology evidence="1">Single-pass membrane protein</topology>
    </subcellularLocation>
</comment>
<dbReference type="SMART" id="SM00244">
    <property type="entry name" value="PHB"/>
    <property type="match status" value="1"/>
</dbReference>
<keyword evidence="3 6" id="KW-0812">Transmembrane</keyword>
<dbReference type="InterPro" id="IPR036013">
    <property type="entry name" value="Band_7/SPFH_dom_sf"/>
</dbReference>
<dbReference type="NCBIfam" id="TIGR01933">
    <property type="entry name" value="hflK"/>
    <property type="match status" value="1"/>
</dbReference>
<organism evidence="8 9">
    <name type="scientific">Myxococcus xanthus</name>
    <dbReference type="NCBI Taxonomy" id="34"/>
    <lineage>
        <taxon>Bacteria</taxon>
        <taxon>Pseudomonadati</taxon>
        <taxon>Myxococcota</taxon>
        <taxon>Myxococcia</taxon>
        <taxon>Myxococcales</taxon>
        <taxon>Cystobacterineae</taxon>
        <taxon>Myxococcaceae</taxon>
        <taxon>Myxococcus</taxon>
    </lineage>
</organism>
<evidence type="ECO:0000256" key="2">
    <source>
        <dbReference type="ARBA" id="ARBA00006971"/>
    </source>
</evidence>
<evidence type="ECO:0000256" key="4">
    <source>
        <dbReference type="ARBA" id="ARBA00022989"/>
    </source>
</evidence>
<accession>A0A7Y4IPT5</accession>
<dbReference type="GO" id="GO:0006508">
    <property type="term" value="P:proteolysis"/>
    <property type="evidence" value="ECO:0007669"/>
    <property type="project" value="UniProtKB-KW"/>
</dbReference>
<sequence>MSWNPRVMNSDPRGRDPSDVLRELRRQLGPGIGRRILFAVFGLFLLVGLMTSYAQVEPDEVGVILRLGRFVGTVEPGPHFRVPFWVDRIVKVPVQRQLKAEFGFRTDASRSRAGSAYAAESSDTKRESLMLTGDLNVAVVEWIVQYKIKDPYQYLFKVKNVESMLRDISEASMRAVVGDHSVNEVLTTGRQAVATQAKLLLQDLADRYETGVDIQQVVLQDVNPPDPVKPSFNEVNQAIQEKERVINEAYAELNRVIPRAKGEAEEALRSAEGYAIERVNRAKGEADRFARVYEEYRKAPDVTRRRMYLETVSQVLRSAGQKVVLDESVKGLTPLLNMQATDPAVSGSASQTEGRR</sequence>
<comment type="subunit">
    <text evidence="6">HflC and HflK may interact to form a multimeric complex.</text>
</comment>
<name>A0A7Y4IPT5_MYXXA</name>
<comment type="similarity">
    <text evidence="2 6">Belongs to the band 7/mec-2 family. HflK subfamily.</text>
</comment>
<evidence type="ECO:0000256" key="3">
    <source>
        <dbReference type="ARBA" id="ARBA00022692"/>
    </source>
</evidence>
<dbReference type="Pfam" id="PF01145">
    <property type="entry name" value="Band_7"/>
    <property type="match status" value="1"/>
</dbReference>
<evidence type="ECO:0000256" key="5">
    <source>
        <dbReference type="ARBA" id="ARBA00023136"/>
    </source>
</evidence>
<protein>
    <recommendedName>
        <fullName evidence="6">Protein HflK</fullName>
    </recommendedName>
</protein>
<gene>
    <name evidence="8" type="primary">hflK</name>
    <name evidence="8" type="ORF">HNV28_33325</name>
</gene>
<keyword evidence="5 6" id="KW-0472">Membrane</keyword>
<keyword evidence="8" id="KW-0378">Hydrolase</keyword>
<keyword evidence="8" id="KW-0645">Protease</keyword>
<proteinExistence type="inferred from homology"/>
<dbReference type="AlphaFoldDB" id="A0A7Y4IPT5"/>
<feature type="domain" description="Band 7" evidence="7">
    <location>
        <begin position="51"/>
        <end position="236"/>
    </location>
</feature>
<dbReference type="InterPro" id="IPR001107">
    <property type="entry name" value="Band_7"/>
</dbReference>
<keyword evidence="4 6" id="KW-1133">Transmembrane helix</keyword>
<dbReference type="Gene3D" id="3.30.479.30">
    <property type="entry name" value="Band 7 domain"/>
    <property type="match status" value="1"/>
</dbReference>
<reference evidence="8 9" key="1">
    <citation type="submission" date="2020-05" db="EMBL/GenBank/DDBJ databases">
        <authorList>
            <person name="Whitworth D."/>
        </authorList>
    </citation>
    <scope>NUCLEOTIDE SEQUENCE [LARGE SCALE GENOMIC DNA]</scope>
    <source>
        <strain evidence="8 9">AM005</strain>
    </source>
</reference>
<dbReference type="CDD" id="cd03404">
    <property type="entry name" value="SPFH_HflK"/>
    <property type="match status" value="1"/>
</dbReference>
<evidence type="ECO:0000313" key="8">
    <source>
        <dbReference type="EMBL" id="NOJ83138.1"/>
    </source>
</evidence>
<comment type="function">
    <text evidence="6">HflC and HflK could encode or regulate a protease.</text>
</comment>
<dbReference type="Proteomes" id="UP000533080">
    <property type="component" value="Unassembled WGS sequence"/>
</dbReference>
<dbReference type="GO" id="GO:0016020">
    <property type="term" value="C:membrane"/>
    <property type="evidence" value="ECO:0007669"/>
    <property type="project" value="UniProtKB-SubCell"/>
</dbReference>
<feature type="transmembrane region" description="Helical" evidence="6">
    <location>
        <begin position="36"/>
        <end position="56"/>
    </location>
</feature>
<dbReference type="EMBL" id="JABFNT010000168">
    <property type="protein sequence ID" value="NOJ83138.1"/>
    <property type="molecule type" value="Genomic_DNA"/>
</dbReference>
<comment type="caution">
    <text evidence="8">The sequence shown here is derived from an EMBL/GenBank/DDBJ whole genome shotgun (WGS) entry which is preliminary data.</text>
</comment>
<evidence type="ECO:0000259" key="7">
    <source>
        <dbReference type="SMART" id="SM00244"/>
    </source>
</evidence>
<evidence type="ECO:0000256" key="1">
    <source>
        <dbReference type="ARBA" id="ARBA00004167"/>
    </source>
</evidence>
<dbReference type="InterPro" id="IPR010201">
    <property type="entry name" value="HflK"/>
</dbReference>
<dbReference type="PANTHER" id="PTHR43327:SF2">
    <property type="entry name" value="MODULATOR OF FTSH PROTEASE HFLK"/>
    <property type="match status" value="1"/>
</dbReference>
<dbReference type="InterPro" id="IPR050710">
    <property type="entry name" value="Band7/mec-2_domain"/>
</dbReference>